<sequence length="295" mass="29933">MSFTLFPGTRLALALESLAGLSVGDALGASSLADISDDPPAPWEWTDDTEQACCLVAVLAEGDFDRDRFADLLARHHDTDRGYGAGAMLMLREIRDGLPWPIAAAAAFDGQGSAGNGAAMRAAPLGAWHADSLVHAAVQGARAAEVTHAHAEGIAGGVAVTVAAAAAAAGRLDGDKPDLLRVVASHTPAGRIRDDLIAATRVRSAAEAAYEFGSGARAMARDTVPFAIWVANRFLGDYPGAIAACIAAGGDIDTTCAIAGGIVAAYTGLDGIPPAWLSAREPLPGWLAAATAAGE</sequence>
<dbReference type="GO" id="GO:0016787">
    <property type="term" value="F:hydrolase activity"/>
    <property type="evidence" value="ECO:0007669"/>
    <property type="project" value="UniProtKB-KW"/>
</dbReference>
<dbReference type="EMBL" id="BOMY01000002">
    <property type="protein sequence ID" value="GIF17543.1"/>
    <property type="molecule type" value="Genomic_DNA"/>
</dbReference>
<keyword evidence="1" id="KW-0460">Magnesium</keyword>
<feature type="binding site" evidence="1">
    <location>
        <position position="253"/>
    </location>
    <ligand>
        <name>Mg(2+)</name>
        <dbReference type="ChEBI" id="CHEBI:18420"/>
        <label>1</label>
    </ligand>
</feature>
<dbReference type="InterPro" id="IPR005502">
    <property type="entry name" value="Ribosyl_crysJ1"/>
</dbReference>
<feature type="binding site" evidence="1">
    <location>
        <position position="251"/>
    </location>
    <ligand>
        <name>Mg(2+)</name>
        <dbReference type="ChEBI" id="CHEBI:18420"/>
        <label>1</label>
    </ligand>
</feature>
<evidence type="ECO:0000313" key="2">
    <source>
        <dbReference type="EMBL" id="GIF17543.1"/>
    </source>
</evidence>
<evidence type="ECO:0000313" key="3">
    <source>
        <dbReference type="Proteomes" id="UP000623608"/>
    </source>
</evidence>
<dbReference type="Gene3D" id="1.10.4080.10">
    <property type="entry name" value="ADP-ribosylation/Crystallin J1"/>
    <property type="match status" value="1"/>
</dbReference>
<name>A0A919NFK3_9ACTN</name>
<dbReference type="InterPro" id="IPR036705">
    <property type="entry name" value="Ribosyl_crysJ1_sf"/>
</dbReference>
<dbReference type="GO" id="GO:0046872">
    <property type="term" value="F:metal ion binding"/>
    <property type="evidence" value="ECO:0007669"/>
    <property type="project" value="UniProtKB-KW"/>
</dbReference>
<dbReference type="Proteomes" id="UP000623608">
    <property type="component" value="Unassembled WGS sequence"/>
</dbReference>
<protein>
    <submittedName>
        <fullName evidence="2">Hydrolase</fullName>
    </submittedName>
</protein>
<feature type="binding site" evidence="1">
    <location>
        <position position="47"/>
    </location>
    <ligand>
        <name>Mg(2+)</name>
        <dbReference type="ChEBI" id="CHEBI:18420"/>
        <label>1</label>
    </ligand>
</feature>
<proteinExistence type="predicted"/>
<dbReference type="PANTHER" id="PTHR16222:SF12">
    <property type="entry name" value="ADP-RIBOSYLGLYCOHYDROLASE-RELATED"/>
    <property type="match status" value="1"/>
</dbReference>
<reference evidence="2" key="1">
    <citation type="submission" date="2021-01" db="EMBL/GenBank/DDBJ databases">
        <title>Whole genome shotgun sequence of Actinoplanes tereljensis NBRC 105297.</title>
        <authorList>
            <person name="Komaki H."/>
            <person name="Tamura T."/>
        </authorList>
    </citation>
    <scope>NUCLEOTIDE SEQUENCE</scope>
    <source>
        <strain evidence="2">NBRC 105297</strain>
    </source>
</reference>
<dbReference type="Pfam" id="PF03747">
    <property type="entry name" value="ADP_ribosyl_GH"/>
    <property type="match status" value="1"/>
</dbReference>
<gene>
    <name evidence="2" type="ORF">Ate02nite_02730</name>
</gene>
<feature type="binding site" evidence="1">
    <location>
        <position position="46"/>
    </location>
    <ligand>
        <name>Mg(2+)</name>
        <dbReference type="ChEBI" id="CHEBI:18420"/>
        <label>1</label>
    </ligand>
</feature>
<dbReference type="RefSeq" id="WP_203797721.1">
    <property type="nucleotide sequence ID" value="NZ_BOMY01000002.1"/>
</dbReference>
<comment type="caution">
    <text evidence="2">The sequence shown here is derived from an EMBL/GenBank/DDBJ whole genome shotgun (WGS) entry which is preliminary data.</text>
</comment>
<keyword evidence="1" id="KW-0479">Metal-binding</keyword>
<comment type="cofactor">
    <cofactor evidence="1">
        <name>Mg(2+)</name>
        <dbReference type="ChEBI" id="CHEBI:18420"/>
    </cofactor>
    <text evidence="1">Binds 2 magnesium ions per subunit.</text>
</comment>
<keyword evidence="3" id="KW-1185">Reference proteome</keyword>
<feature type="binding site" evidence="1">
    <location>
        <position position="48"/>
    </location>
    <ligand>
        <name>Mg(2+)</name>
        <dbReference type="ChEBI" id="CHEBI:18420"/>
        <label>1</label>
    </ligand>
</feature>
<keyword evidence="2" id="KW-0378">Hydrolase</keyword>
<organism evidence="2 3">
    <name type="scientific">Paractinoplanes tereljensis</name>
    <dbReference type="NCBI Taxonomy" id="571912"/>
    <lineage>
        <taxon>Bacteria</taxon>
        <taxon>Bacillati</taxon>
        <taxon>Actinomycetota</taxon>
        <taxon>Actinomycetes</taxon>
        <taxon>Micromonosporales</taxon>
        <taxon>Micromonosporaceae</taxon>
        <taxon>Paractinoplanes</taxon>
    </lineage>
</organism>
<dbReference type="InterPro" id="IPR050792">
    <property type="entry name" value="ADP-ribosylglycohydrolase"/>
</dbReference>
<accession>A0A919NFK3</accession>
<feature type="binding site" evidence="1">
    <location>
        <position position="254"/>
    </location>
    <ligand>
        <name>Mg(2+)</name>
        <dbReference type="ChEBI" id="CHEBI:18420"/>
        <label>1</label>
    </ligand>
</feature>
<evidence type="ECO:0000256" key="1">
    <source>
        <dbReference type="PIRSR" id="PIRSR605502-1"/>
    </source>
</evidence>
<dbReference type="SUPFAM" id="SSF101478">
    <property type="entry name" value="ADP-ribosylglycohydrolase"/>
    <property type="match status" value="1"/>
</dbReference>
<dbReference type="PANTHER" id="PTHR16222">
    <property type="entry name" value="ADP-RIBOSYLGLYCOHYDROLASE"/>
    <property type="match status" value="1"/>
</dbReference>
<dbReference type="AlphaFoldDB" id="A0A919NFK3"/>